<dbReference type="PANTHER" id="PTHR34554:SF2">
    <property type="entry name" value="RGS1-HXK1-INTERACTING PROTEIN 1"/>
    <property type="match status" value="1"/>
</dbReference>
<proteinExistence type="predicted"/>
<dbReference type="AlphaFoldDB" id="A0A8J5XVW1"/>
<sequence length="287" mass="32099">MSGEEEGREAATATIPAANSSTRPWVEELPTIESLIDSKDLAIRSAQSLFHNSSTHLRSFQDSLPQASSYYKSYEDAFFSKLKEGVMIAKENPGAAVGTTLTAALCLMRGPRRFLFRNTLGRFQSEEAKFSRAEKNVKVLNLSVDLMKKESSKLLERAALAEKDMKRGQKELMNTGGQIHRLAKSVYKVEAEAVGMLKAHIFFIYIVCSPLTSWGGFKFYGTLLYLNNFFNATYRFDGRTARNPWKGGIETTSRGKSCVASMASLLRQQRVSLDRRIRKISELGIPV</sequence>
<accession>A0A8J5XVW1</accession>
<gene>
    <name evidence="1" type="ORF">CXB51_036489</name>
</gene>
<keyword evidence="2" id="KW-1185">Reference proteome</keyword>
<protein>
    <submittedName>
        <fullName evidence="1">Uncharacterized protein</fullName>
    </submittedName>
</protein>
<dbReference type="Proteomes" id="UP000701853">
    <property type="component" value="Chromosome 13"/>
</dbReference>
<evidence type="ECO:0000313" key="2">
    <source>
        <dbReference type="Proteomes" id="UP000701853"/>
    </source>
</evidence>
<reference evidence="1 2" key="1">
    <citation type="journal article" date="2021" name="bioRxiv">
        <title>The Gossypium anomalum genome as a resource for cotton improvement and evolutionary analysis of hybrid incompatibility.</title>
        <authorList>
            <person name="Grover C.E."/>
            <person name="Yuan D."/>
            <person name="Arick M.A."/>
            <person name="Miller E.R."/>
            <person name="Hu G."/>
            <person name="Peterson D.G."/>
            <person name="Wendel J.F."/>
            <person name="Udall J.A."/>
        </authorList>
    </citation>
    <scope>NUCLEOTIDE SEQUENCE [LARGE SCALE GENOMIC DNA]</scope>
    <source>
        <strain evidence="1">JFW-Udall</strain>
        <tissue evidence="1">Leaf</tissue>
    </source>
</reference>
<dbReference type="OrthoDB" id="1914410at2759"/>
<evidence type="ECO:0000313" key="1">
    <source>
        <dbReference type="EMBL" id="KAG8471644.1"/>
    </source>
</evidence>
<name>A0A8J5XVW1_9ROSI</name>
<organism evidence="1 2">
    <name type="scientific">Gossypium anomalum</name>
    <dbReference type="NCBI Taxonomy" id="47600"/>
    <lineage>
        <taxon>Eukaryota</taxon>
        <taxon>Viridiplantae</taxon>
        <taxon>Streptophyta</taxon>
        <taxon>Embryophyta</taxon>
        <taxon>Tracheophyta</taxon>
        <taxon>Spermatophyta</taxon>
        <taxon>Magnoliopsida</taxon>
        <taxon>eudicotyledons</taxon>
        <taxon>Gunneridae</taxon>
        <taxon>Pentapetalae</taxon>
        <taxon>rosids</taxon>
        <taxon>malvids</taxon>
        <taxon>Malvales</taxon>
        <taxon>Malvaceae</taxon>
        <taxon>Malvoideae</taxon>
        <taxon>Gossypium</taxon>
    </lineage>
</organism>
<dbReference type="PANTHER" id="PTHR34554">
    <property type="entry name" value="RGS1-HXK1-INTERACTING PROTEIN 1"/>
    <property type="match status" value="1"/>
</dbReference>
<dbReference type="InterPro" id="IPR053284">
    <property type="entry name" value="RGS1-HXK1_interactor"/>
</dbReference>
<dbReference type="EMBL" id="JAHUZN010000013">
    <property type="protein sequence ID" value="KAG8471644.1"/>
    <property type="molecule type" value="Genomic_DNA"/>
</dbReference>
<comment type="caution">
    <text evidence="1">The sequence shown here is derived from an EMBL/GenBank/DDBJ whole genome shotgun (WGS) entry which is preliminary data.</text>
</comment>